<dbReference type="InterPro" id="IPR009057">
    <property type="entry name" value="Homeodomain-like_sf"/>
</dbReference>
<dbReference type="SUPFAM" id="SSF48498">
    <property type="entry name" value="Tetracyclin repressor-like, C-terminal domain"/>
    <property type="match status" value="1"/>
</dbReference>
<dbReference type="PRINTS" id="PR00455">
    <property type="entry name" value="HTHTETR"/>
</dbReference>
<dbReference type="InterPro" id="IPR050109">
    <property type="entry name" value="HTH-type_TetR-like_transc_reg"/>
</dbReference>
<evidence type="ECO:0000313" key="6">
    <source>
        <dbReference type="EMBL" id="GAP37671.1"/>
    </source>
</evidence>
<sequence length="434" mass="46801">MSGPSGAGPLAPVQTPRYQEKREAILDAAVRRFDEHGVRGATLADIAGSVGLVTNSVTYYYRKKEDLATACFERSIAAFDALATQAGAAADDVPQRLQHFFGAYAQRLADIEAGRHPPLLSFNDIRALPAPHDGRVFAAYTDMFRRVRGLLKGPSTRALGREDLNARAHLVLSVAHALRNAIGRHETDEYPRIAARVVDHLLRGLPATGAAWPPVPLAEPPWRLGPEAGGTLDAFLRAATVLVNEQGYRGASVDKISARLNVTKGSFYHHHDTKHDLITECFERSFGVMRQALRRAEDGPGTGWSRAGAAARALVHFQLSDDGPLLRATATSALPDQAHRRRVTRTLHRLGQRYASVLVDGMVDGSIRPLDPTVAAEAVIACINAAAELHRWLPAATVDSIDAQYVRPMLEGVLCPPSVAAPPALGDLPPRGCP</sequence>
<feature type="domain" description="HTH tetR-type" evidence="5">
    <location>
        <begin position="19"/>
        <end position="79"/>
    </location>
</feature>
<dbReference type="Pfam" id="PF00440">
    <property type="entry name" value="TetR_N"/>
    <property type="match status" value="2"/>
</dbReference>
<dbReference type="OrthoDB" id="9798857at2"/>
<keyword evidence="7" id="KW-1185">Reference proteome</keyword>
<comment type="caution">
    <text evidence="6">The sequence shown here is derived from an EMBL/GenBank/DDBJ whole genome shotgun (WGS) entry which is preliminary data.</text>
</comment>
<evidence type="ECO:0000313" key="7">
    <source>
        <dbReference type="Proteomes" id="UP000037660"/>
    </source>
</evidence>
<dbReference type="InterPro" id="IPR001647">
    <property type="entry name" value="HTH_TetR"/>
</dbReference>
<reference evidence="6 7" key="2">
    <citation type="journal article" date="2016" name="Science">
        <title>A bacterium that degrades and assimilates poly(ethylene terephthalate).</title>
        <authorList>
            <person name="Yoshida S."/>
            <person name="Hiraga K."/>
            <person name="Takehana T."/>
            <person name="Taniguchi I."/>
            <person name="Yamaji H."/>
            <person name="Maeda Y."/>
            <person name="Toyohara K."/>
            <person name="Miyamoto K."/>
            <person name="Kimura Y."/>
            <person name="Oda K."/>
        </authorList>
    </citation>
    <scope>NUCLEOTIDE SEQUENCE [LARGE SCALE GENOMIC DNA]</scope>
    <source>
        <strain evidence="7">NBRC 110686 / TISTR 2288 / 201-F6</strain>
    </source>
</reference>
<dbReference type="InterPro" id="IPR036271">
    <property type="entry name" value="Tet_transcr_reg_TetR-rel_C_sf"/>
</dbReference>
<dbReference type="RefSeq" id="WP_054021597.1">
    <property type="nucleotide sequence ID" value="NZ_BBYR01000054.1"/>
</dbReference>
<keyword evidence="1" id="KW-0805">Transcription regulation</keyword>
<evidence type="ECO:0000256" key="4">
    <source>
        <dbReference type="PROSITE-ProRule" id="PRU00335"/>
    </source>
</evidence>
<protein>
    <submittedName>
        <fullName evidence="6">Transcriptional regulator, TetR family</fullName>
    </submittedName>
</protein>
<dbReference type="EMBL" id="BBYR01000054">
    <property type="protein sequence ID" value="GAP37671.1"/>
    <property type="molecule type" value="Genomic_DNA"/>
</dbReference>
<dbReference type="PANTHER" id="PTHR30055">
    <property type="entry name" value="HTH-TYPE TRANSCRIPTIONAL REGULATOR RUTR"/>
    <property type="match status" value="1"/>
</dbReference>
<keyword evidence="2 4" id="KW-0238">DNA-binding</keyword>
<dbReference type="PROSITE" id="PS50977">
    <property type="entry name" value="HTH_TETR_2"/>
    <property type="match status" value="2"/>
</dbReference>
<dbReference type="STRING" id="1547922.ISF6_3616"/>
<dbReference type="GO" id="GO:0000976">
    <property type="term" value="F:transcription cis-regulatory region binding"/>
    <property type="evidence" value="ECO:0007669"/>
    <property type="project" value="TreeGrafter"/>
</dbReference>
<feature type="DNA-binding region" description="H-T-H motif" evidence="4">
    <location>
        <begin position="42"/>
        <end position="61"/>
    </location>
</feature>
<keyword evidence="3" id="KW-0804">Transcription</keyword>
<reference evidence="7" key="1">
    <citation type="submission" date="2015-07" db="EMBL/GenBank/DDBJ databases">
        <title>Discovery of a poly(ethylene terephthalate assimilation.</title>
        <authorList>
            <person name="Yoshida S."/>
            <person name="Hiraga K."/>
            <person name="Takehana T."/>
            <person name="Taniguchi I."/>
            <person name="Yamaji H."/>
            <person name="Maeda Y."/>
            <person name="Toyohara K."/>
            <person name="Miyamoto K."/>
            <person name="Kimura Y."/>
            <person name="Oda K."/>
        </authorList>
    </citation>
    <scope>NUCLEOTIDE SEQUENCE [LARGE SCALE GENOMIC DNA]</scope>
    <source>
        <strain evidence="7">NBRC 110686 / TISTR 2288 / 201-F6</strain>
    </source>
</reference>
<dbReference type="Gene3D" id="1.10.357.10">
    <property type="entry name" value="Tetracycline Repressor, domain 2"/>
    <property type="match status" value="2"/>
</dbReference>
<evidence type="ECO:0000256" key="1">
    <source>
        <dbReference type="ARBA" id="ARBA00023015"/>
    </source>
</evidence>
<evidence type="ECO:0000256" key="2">
    <source>
        <dbReference type="ARBA" id="ARBA00023125"/>
    </source>
</evidence>
<dbReference type="AlphaFoldDB" id="A0A0K8P529"/>
<dbReference type="PANTHER" id="PTHR30055:SF234">
    <property type="entry name" value="HTH-TYPE TRANSCRIPTIONAL REGULATOR BETI"/>
    <property type="match status" value="1"/>
</dbReference>
<gene>
    <name evidence="6" type="ORF">ISF6_3616</name>
</gene>
<dbReference type="Gene3D" id="1.10.10.60">
    <property type="entry name" value="Homeodomain-like"/>
    <property type="match status" value="2"/>
</dbReference>
<dbReference type="SUPFAM" id="SSF46689">
    <property type="entry name" value="Homeodomain-like"/>
    <property type="match status" value="2"/>
</dbReference>
<feature type="domain" description="HTH tetR-type" evidence="5">
    <location>
        <begin position="229"/>
        <end position="289"/>
    </location>
</feature>
<proteinExistence type="predicted"/>
<dbReference type="Proteomes" id="UP000037660">
    <property type="component" value="Unassembled WGS sequence"/>
</dbReference>
<evidence type="ECO:0000259" key="5">
    <source>
        <dbReference type="PROSITE" id="PS50977"/>
    </source>
</evidence>
<accession>A0A0K8P529</accession>
<name>A0A0K8P529_PISS1</name>
<organism evidence="6 7">
    <name type="scientific">Piscinibacter sakaiensis</name>
    <name type="common">Ideonella sakaiensis</name>
    <dbReference type="NCBI Taxonomy" id="1547922"/>
    <lineage>
        <taxon>Bacteria</taxon>
        <taxon>Pseudomonadati</taxon>
        <taxon>Pseudomonadota</taxon>
        <taxon>Betaproteobacteria</taxon>
        <taxon>Burkholderiales</taxon>
        <taxon>Sphaerotilaceae</taxon>
        <taxon>Piscinibacter</taxon>
    </lineage>
</organism>
<dbReference type="GO" id="GO:0003700">
    <property type="term" value="F:DNA-binding transcription factor activity"/>
    <property type="evidence" value="ECO:0007669"/>
    <property type="project" value="TreeGrafter"/>
</dbReference>
<feature type="DNA-binding region" description="H-T-H motif" evidence="4">
    <location>
        <begin position="252"/>
        <end position="271"/>
    </location>
</feature>
<evidence type="ECO:0000256" key="3">
    <source>
        <dbReference type="ARBA" id="ARBA00023163"/>
    </source>
</evidence>